<dbReference type="Proteomes" id="UP000053593">
    <property type="component" value="Unassembled WGS sequence"/>
</dbReference>
<reference evidence="1 2" key="1">
    <citation type="submission" date="2014-04" db="EMBL/GenBank/DDBJ databases">
        <title>Evolutionary Origins and Diversification of the Mycorrhizal Mutualists.</title>
        <authorList>
            <consortium name="DOE Joint Genome Institute"/>
            <consortium name="Mycorrhizal Genomics Consortium"/>
            <person name="Kohler A."/>
            <person name="Kuo A."/>
            <person name="Nagy L.G."/>
            <person name="Floudas D."/>
            <person name="Copeland A."/>
            <person name="Barry K.W."/>
            <person name="Cichocki N."/>
            <person name="Veneault-Fourrey C."/>
            <person name="LaButti K."/>
            <person name="Lindquist E.A."/>
            <person name="Lipzen A."/>
            <person name="Lundell T."/>
            <person name="Morin E."/>
            <person name="Murat C."/>
            <person name="Riley R."/>
            <person name="Ohm R."/>
            <person name="Sun H."/>
            <person name="Tunlid A."/>
            <person name="Henrissat B."/>
            <person name="Grigoriev I.V."/>
            <person name="Hibbett D.S."/>
            <person name="Martin F."/>
        </authorList>
    </citation>
    <scope>NUCLEOTIDE SEQUENCE [LARGE SCALE GENOMIC DNA]</scope>
    <source>
        <strain evidence="1 2">FD-317 M1</strain>
    </source>
</reference>
<evidence type="ECO:0000313" key="2">
    <source>
        <dbReference type="Proteomes" id="UP000053593"/>
    </source>
</evidence>
<organism evidence="1 2">
    <name type="scientific">Collybiopsis luxurians FD-317 M1</name>
    <dbReference type="NCBI Taxonomy" id="944289"/>
    <lineage>
        <taxon>Eukaryota</taxon>
        <taxon>Fungi</taxon>
        <taxon>Dikarya</taxon>
        <taxon>Basidiomycota</taxon>
        <taxon>Agaricomycotina</taxon>
        <taxon>Agaricomycetes</taxon>
        <taxon>Agaricomycetidae</taxon>
        <taxon>Agaricales</taxon>
        <taxon>Marasmiineae</taxon>
        <taxon>Omphalotaceae</taxon>
        <taxon>Collybiopsis</taxon>
        <taxon>Collybiopsis luxurians</taxon>
    </lineage>
</organism>
<protein>
    <submittedName>
        <fullName evidence="1">Uncharacterized protein</fullName>
    </submittedName>
</protein>
<name>A0A0D0B9X1_9AGAR</name>
<dbReference type="EMBL" id="KN834876">
    <property type="protein sequence ID" value="KIK51011.1"/>
    <property type="molecule type" value="Genomic_DNA"/>
</dbReference>
<gene>
    <name evidence="1" type="ORF">GYMLUDRAFT_65063</name>
</gene>
<dbReference type="HOGENOM" id="CLU_1652332_0_0_1"/>
<accession>A0A0D0B9X1</accession>
<sequence>MGPVVLGLEQFPKSPIYRLHALHIGSLEDVRDSFRTSMSHLPSLRWGEFCPCVDVAENLLMLHTPCICCEIVCSAGHICPQAPNNPPTSLLNRPYGRPPLSTGAWFQSPPRSVYNRCSVCPTQSFRTFTITFPAPIIAFNVESTAVIAIDREFSALVQGI</sequence>
<proteinExistence type="predicted"/>
<dbReference type="AlphaFoldDB" id="A0A0D0B9X1"/>
<evidence type="ECO:0000313" key="1">
    <source>
        <dbReference type="EMBL" id="KIK51011.1"/>
    </source>
</evidence>
<keyword evidence="2" id="KW-1185">Reference proteome</keyword>